<dbReference type="InterPro" id="IPR029787">
    <property type="entry name" value="Nucleotide_cyclase"/>
</dbReference>
<evidence type="ECO:0000313" key="6">
    <source>
        <dbReference type="Proteomes" id="UP000742786"/>
    </source>
</evidence>
<dbReference type="PROSITE" id="PS50883">
    <property type="entry name" value="EAL"/>
    <property type="match status" value="1"/>
</dbReference>
<keyword evidence="6" id="KW-1185">Reference proteome</keyword>
<dbReference type="Gene3D" id="3.20.20.450">
    <property type="entry name" value="EAL domain"/>
    <property type="match status" value="1"/>
</dbReference>
<name>A0A916J1A4_9PROT</name>
<dbReference type="PROSITE" id="PS50887">
    <property type="entry name" value="GGDEF"/>
    <property type="match status" value="1"/>
</dbReference>
<proteinExistence type="predicted"/>
<comment type="caution">
    <text evidence="5">The sequence shown here is derived from an EMBL/GenBank/DDBJ whole genome shotgun (WGS) entry which is preliminary data.</text>
</comment>
<dbReference type="AlphaFoldDB" id="A0A916J1A4"/>
<organism evidence="5 6">
    <name type="scientific">Georgfuchsia toluolica</name>
    <dbReference type="NCBI Taxonomy" id="424218"/>
    <lineage>
        <taxon>Bacteria</taxon>
        <taxon>Pseudomonadati</taxon>
        <taxon>Pseudomonadota</taxon>
        <taxon>Betaproteobacteria</taxon>
        <taxon>Nitrosomonadales</taxon>
        <taxon>Sterolibacteriaceae</taxon>
        <taxon>Georgfuchsia</taxon>
    </lineage>
</organism>
<evidence type="ECO:0000256" key="1">
    <source>
        <dbReference type="SAM" id="MobiDB-lite"/>
    </source>
</evidence>
<dbReference type="CDD" id="cd00130">
    <property type="entry name" value="PAS"/>
    <property type="match status" value="1"/>
</dbReference>
<dbReference type="Pfam" id="PF00563">
    <property type="entry name" value="EAL"/>
    <property type="match status" value="1"/>
</dbReference>
<dbReference type="Gene3D" id="3.30.450.20">
    <property type="entry name" value="PAS domain"/>
    <property type="match status" value="1"/>
</dbReference>
<dbReference type="SMART" id="SM00052">
    <property type="entry name" value="EAL"/>
    <property type="match status" value="1"/>
</dbReference>
<dbReference type="InterPro" id="IPR052155">
    <property type="entry name" value="Biofilm_reg_signaling"/>
</dbReference>
<dbReference type="CDD" id="cd01948">
    <property type="entry name" value="EAL"/>
    <property type="match status" value="1"/>
</dbReference>
<gene>
    <name evidence="5" type="ORF">GTOL_10044</name>
</gene>
<reference evidence="5" key="1">
    <citation type="submission" date="2021-04" db="EMBL/GenBank/DDBJ databases">
        <authorList>
            <person name="Hornung B."/>
        </authorList>
    </citation>
    <scope>NUCLEOTIDE SEQUENCE</scope>
    <source>
        <strain evidence="5">G5G6</strain>
    </source>
</reference>
<dbReference type="Pfam" id="PF00990">
    <property type="entry name" value="GGDEF"/>
    <property type="match status" value="1"/>
</dbReference>
<dbReference type="InterPro" id="IPR043128">
    <property type="entry name" value="Rev_trsase/Diguanyl_cyclase"/>
</dbReference>
<dbReference type="GO" id="GO:0052621">
    <property type="term" value="F:diguanylate cyclase activity"/>
    <property type="evidence" value="ECO:0007669"/>
    <property type="project" value="UniProtKB-EC"/>
</dbReference>
<dbReference type="Proteomes" id="UP000742786">
    <property type="component" value="Unassembled WGS sequence"/>
</dbReference>
<dbReference type="PANTHER" id="PTHR44757:SF2">
    <property type="entry name" value="BIOFILM ARCHITECTURE MAINTENANCE PROTEIN MBAA"/>
    <property type="match status" value="1"/>
</dbReference>
<dbReference type="SMART" id="SM00267">
    <property type="entry name" value="GGDEF"/>
    <property type="match status" value="1"/>
</dbReference>
<dbReference type="SUPFAM" id="SSF141868">
    <property type="entry name" value="EAL domain-like"/>
    <property type="match status" value="1"/>
</dbReference>
<dbReference type="NCBIfam" id="TIGR00254">
    <property type="entry name" value="GGDEF"/>
    <property type="match status" value="1"/>
</dbReference>
<feature type="domain" description="PAS" evidence="2">
    <location>
        <begin position="67"/>
        <end position="96"/>
    </location>
</feature>
<dbReference type="NCBIfam" id="TIGR00229">
    <property type="entry name" value="sensory_box"/>
    <property type="match status" value="1"/>
</dbReference>
<keyword evidence="5" id="KW-0808">Transferase</keyword>
<dbReference type="InterPro" id="IPR000160">
    <property type="entry name" value="GGDEF_dom"/>
</dbReference>
<evidence type="ECO:0000259" key="2">
    <source>
        <dbReference type="PROSITE" id="PS50112"/>
    </source>
</evidence>
<accession>A0A916J1A4</accession>
<dbReference type="InterPro" id="IPR001633">
    <property type="entry name" value="EAL_dom"/>
</dbReference>
<dbReference type="SUPFAM" id="SSF55785">
    <property type="entry name" value="PYP-like sensor domain (PAS domain)"/>
    <property type="match status" value="1"/>
</dbReference>
<protein>
    <submittedName>
        <fullName evidence="5">Diguanylate cyclase</fullName>
        <ecNumber evidence="5">2.7.7.65</ecNumber>
    </submittedName>
</protein>
<evidence type="ECO:0000313" key="5">
    <source>
        <dbReference type="EMBL" id="CAG4882162.1"/>
    </source>
</evidence>
<feature type="domain" description="EAL" evidence="3">
    <location>
        <begin position="351"/>
        <end position="604"/>
    </location>
</feature>
<dbReference type="PROSITE" id="PS50112">
    <property type="entry name" value="PAS"/>
    <property type="match status" value="1"/>
</dbReference>
<keyword evidence="5" id="KW-0548">Nucleotidyltransferase</keyword>
<dbReference type="SUPFAM" id="SSF55073">
    <property type="entry name" value="Nucleotide cyclase"/>
    <property type="match status" value="1"/>
</dbReference>
<feature type="region of interest" description="Disordered" evidence="1">
    <location>
        <begin position="1"/>
        <end position="24"/>
    </location>
</feature>
<evidence type="ECO:0000259" key="3">
    <source>
        <dbReference type="PROSITE" id="PS50883"/>
    </source>
</evidence>
<dbReference type="Pfam" id="PF13426">
    <property type="entry name" value="PAS_9"/>
    <property type="match status" value="1"/>
</dbReference>
<dbReference type="CDD" id="cd01949">
    <property type="entry name" value="GGDEF"/>
    <property type="match status" value="1"/>
</dbReference>
<feature type="domain" description="GGDEF" evidence="4">
    <location>
        <begin position="209"/>
        <end position="342"/>
    </location>
</feature>
<dbReference type="EC" id="2.7.7.65" evidence="5"/>
<dbReference type="InterPro" id="IPR000014">
    <property type="entry name" value="PAS"/>
</dbReference>
<feature type="compositionally biased region" description="Basic and acidic residues" evidence="1">
    <location>
        <begin position="1"/>
        <end position="11"/>
    </location>
</feature>
<dbReference type="Gene3D" id="3.30.70.270">
    <property type="match status" value="1"/>
</dbReference>
<dbReference type="InterPro" id="IPR035919">
    <property type="entry name" value="EAL_sf"/>
</dbReference>
<evidence type="ECO:0000259" key="4">
    <source>
        <dbReference type="PROSITE" id="PS50887"/>
    </source>
</evidence>
<dbReference type="InterPro" id="IPR035965">
    <property type="entry name" value="PAS-like_dom_sf"/>
</dbReference>
<sequence>MAEYRISERSYRRPAGAAQQKHVCDGSERQMPASLIRIINPDSVGRLRREEHNRLKTLAFDKRWEGVVVTDDEFRFQLVNKVFTEVTGYTQEEVAGCALELLDSGKHDPVFVTNMRRNVHENGRWKGELWCRCKNGEIHLEWVTIKAVHDDGGKLINHVICFSDISERKLVEEHINHLAQYDMLTGLPNRMLFRDCLRLAMLRAQRENRIMALMFLDLDRFKEVNKALGHEVGDTVLQHIASRLKTAMRESDTIARLSGDEFTMIMEGLSSIDEISLLADKILEIFGEPILIQGEELFVTASMGIATYLDHTDSEEKLIKAANLAMDSAKLEGRNNYQFYSCATHAESPVRLTMESQLYHALERNEMFLVYQPRVDVKSGRIVAVEVLLRWNNKDLGFVPPISFIPVAEDTGLILPIGDWVMHEACRQCRLWTDAGLTLKVAVNLSARQFKNKNLLRATVSAINAYGIDPGLFELEITESILMNHTESSVATLRQLSDMGVGIAIDDFGTGYSSLAYLKRFPVHALKIDRSFINEITQEAEDLAIVRAISSLARSLHLKVIAEGVETEAQLQFLQYPECDEYQGYLFSKPTTAEKISDMLSSGIVIAQPG</sequence>
<dbReference type="EMBL" id="CAJQUM010000001">
    <property type="protein sequence ID" value="CAG4882162.1"/>
    <property type="molecule type" value="Genomic_DNA"/>
</dbReference>
<dbReference type="PANTHER" id="PTHR44757">
    <property type="entry name" value="DIGUANYLATE CYCLASE DGCP"/>
    <property type="match status" value="1"/>
</dbReference>
<dbReference type="FunFam" id="3.20.20.450:FF:000001">
    <property type="entry name" value="Cyclic di-GMP phosphodiesterase yahA"/>
    <property type="match status" value="1"/>
</dbReference>